<feature type="compositionally biased region" description="Basic and acidic residues" evidence="1">
    <location>
        <begin position="94"/>
        <end position="106"/>
    </location>
</feature>
<dbReference type="GeneID" id="8105190"/>
<feature type="compositionally biased region" description="Basic and acidic residues" evidence="1">
    <location>
        <begin position="62"/>
        <end position="72"/>
    </location>
</feature>
<dbReference type="AlphaFoldDB" id="B8LZ35"/>
<gene>
    <name evidence="3" type="ORF">TSTA_083120</name>
</gene>
<evidence type="ECO:0000313" key="3">
    <source>
        <dbReference type="EMBL" id="EED21079.1"/>
    </source>
</evidence>
<protein>
    <submittedName>
        <fullName evidence="3">Uncharacterized protein</fullName>
    </submittedName>
</protein>
<reference evidence="4" key="1">
    <citation type="journal article" date="2015" name="Genome Announc.">
        <title>Genome sequence of the AIDS-associated pathogen Penicillium marneffei (ATCC18224) and its near taxonomic relative Talaromyces stipitatus (ATCC10500).</title>
        <authorList>
            <person name="Nierman W.C."/>
            <person name="Fedorova-Abrams N.D."/>
            <person name="Andrianopoulos A."/>
        </authorList>
    </citation>
    <scope>NUCLEOTIDE SEQUENCE [LARGE SCALE GENOMIC DNA]</scope>
    <source>
        <strain evidence="4">ATCC 10500 / CBS 375.48 / QM 6759 / NRRL 1006</strain>
    </source>
</reference>
<dbReference type="PhylomeDB" id="B8LZ35"/>
<dbReference type="RefSeq" id="XP_002478042.1">
    <property type="nucleotide sequence ID" value="XM_002477997.1"/>
</dbReference>
<evidence type="ECO:0000256" key="2">
    <source>
        <dbReference type="SAM" id="Phobius"/>
    </source>
</evidence>
<feature type="compositionally biased region" description="Polar residues" evidence="1">
    <location>
        <begin position="124"/>
        <end position="135"/>
    </location>
</feature>
<dbReference type="VEuPathDB" id="FungiDB:TSTA_083120"/>
<evidence type="ECO:0000313" key="4">
    <source>
        <dbReference type="Proteomes" id="UP000001745"/>
    </source>
</evidence>
<dbReference type="OrthoDB" id="3912021at2759"/>
<name>B8LZ35_TALSN</name>
<dbReference type="HOGENOM" id="CLU_1653309_0_0_1"/>
<feature type="compositionally biased region" description="Polar residues" evidence="1">
    <location>
        <begin position="148"/>
        <end position="160"/>
    </location>
</feature>
<feature type="region of interest" description="Disordered" evidence="1">
    <location>
        <begin position="62"/>
        <end position="160"/>
    </location>
</feature>
<dbReference type="eggNOG" id="ENOG502RAVW">
    <property type="taxonomic scope" value="Eukaryota"/>
</dbReference>
<dbReference type="OMA" id="SRDPDYN"/>
<dbReference type="Proteomes" id="UP000001745">
    <property type="component" value="Unassembled WGS sequence"/>
</dbReference>
<organism evidence="3 4">
    <name type="scientific">Talaromyces stipitatus (strain ATCC 10500 / CBS 375.48 / QM 6759 / NRRL 1006)</name>
    <name type="common">Penicillium stipitatum</name>
    <dbReference type="NCBI Taxonomy" id="441959"/>
    <lineage>
        <taxon>Eukaryota</taxon>
        <taxon>Fungi</taxon>
        <taxon>Dikarya</taxon>
        <taxon>Ascomycota</taxon>
        <taxon>Pezizomycotina</taxon>
        <taxon>Eurotiomycetes</taxon>
        <taxon>Eurotiomycetidae</taxon>
        <taxon>Eurotiales</taxon>
        <taxon>Trichocomaceae</taxon>
        <taxon>Talaromyces</taxon>
        <taxon>Talaromyces sect. Talaromyces</taxon>
    </lineage>
</organism>
<feature type="transmembrane region" description="Helical" evidence="2">
    <location>
        <begin position="33"/>
        <end position="54"/>
    </location>
</feature>
<proteinExistence type="predicted"/>
<dbReference type="EMBL" id="EQ962653">
    <property type="protein sequence ID" value="EED21079.1"/>
    <property type="molecule type" value="Genomic_DNA"/>
</dbReference>
<sequence length="160" mass="17649">MNMFTSLYRRACDESDPNSDACAKPTSNVLLDAVPAAVVGVMLIIAGTVFFYIARKRRRQFDAEEAKERESFEIDIYEPTAKNHRPNPAGHADPFNDPHGLSRDPDYNEFSLAAPQSRRDRSPSKSSIATESTYMPSAPPPAYHEGNTGATVSRPSDTKV</sequence>
<dbReference type="InParanoid" id="B8LZ35"/>
<evidence type="ECO:0000256" key="1">
    <source>
        <dbReference type="SAM" id="MobiDB-lite"/>
    </source>
</evidence>
<keyword evidence="4" id="KW-1185">Reference proteome</keyword>
<keyword evidence="2" id="KW-0812">Transmembrane</keyword>
<keyword evidence="2" id="KW-1133">Transmembrane helix</keyword>
<accession>B8LZ35</accession>
<keyword evidence="2" id="KW-0472">Membrane</keyword>